<dbReference type="Pfam" id="PF00271">
    <property type="entry name" value="Helicase_C"/>
    <property type="match status" value="1"/>
</dbReference>
<evidence type="ECO:0000256" key="6">
    <source>
        <dbReference type="ARBA" id="ARBA00022806"/>
    </source>
</evidence>
<dbReference type="Pfam" id="PF04408">
    <property type="entry name" value="WHD_HA2"/>
    <property type="match status" value="1"/>
</dbReference>
<sequence>MDRLEGSDPNAQGGLIIKKKKEDDGGKKEHHHSSSSSRSHLGLDTLAREKREEYGRKRAAAEEDAGVTDSVRGRIDRYRSDKSEKDRHRQRGLEQKSYDDERRDRDKRRRSRSRSRDRSSRRVDERDRREPDTPVFKAPFTPHTRSWDVPDTPRQKNSFDTPSPFVRSGGRKDDRDTERSLSSVYRSDRKREEERRRGKGRGDYTDRSVAPGEEHFRPRFENEDEELAWEQEQKLIEREWYDHESGFDDDYNPFAKVSEEYVEKKEKQWQDKTSKPRLTVKQQAIKRDNEMWENNRLHRSGVVSMDTMDSDFAEVDEDRVALLVHNIIPPFLDGRIKFTKQVQPVIPVKDSTSDLAVGAARGSKIVRHYRDTEDRKKAQDKHWELAGTQMGMLTGVGAKPEEREAADEDGGEDFRGNHQFKEHMESSEAVSEFAMEKTIKEQREYLPVFAVRQKLLSVIRENQVVIVVGETGSGKTTQLTQYLYEEGFTKSGIIGCTQPRRVAAMSVAKRVADEMGVECGQECGYAIRFEDCTSENTVIKYMTDGILLRECLGDGDLDQYSAIIMDEAHERSLNTDVLFGLLRDVVGRRSDLKLIVTSATMDAEKFSTFFGGATPCFTIPGRTFPVEIMHAKTAAEDYVDAAVKQAITIHLGGSDGDMLIFMPGQEDIEETCSSFMPGQKDVEMKTTRRAVFKMKPVFFSLQPNKTRAIRLYYAGCPDNVKLNRKDRFSVIMAVMPGSPTAKMDVKAAWEDQQVQAGLAQSVRRAVLRIHYEGDEVCRAMRCPLMRPTSVTCALIKERLAGLDEAPPLAVLPIYSQLPSDLQAKIFQRAPGGMRKAVVATNIAETSLTLDGILFVIDPGYCKLKVYNPRIGMDALQIFPVSQASANQRSGRAGRTGPGICYRLYTERQYKEEMLRATVPEIQRTNLANVVLLLKSLGVDDLLSFHFMDAPPQENMLNSMFQLWTVKALDNIGNLTDIGRKMVEFPLDPTLSKMVITAVDMGCSDEVLTIVSMLSVPAIFFRPKGREDEADARKEKFQVPESDHLTLLNVYLQWRQHKYSAKWAADNYVHAKAMKKVREVRAQLKEIMAEQKMPIISCGSEWDTIRQCICSSYFHNAGRLKGIGEYVNVRTGIPCFLHPTSALFGMGFMPDYVVYHELIMTVKEYMQCVTAVDPIWLAEQGPMFYSVKETRGSAIAKRLESVRTLEQMENEMKAAQKELKKKKEDLLASERNAPSEQIADIGRSAMDGLPDELVGDILGRLKEGQDKLSAALTCRRFLAAVHRKLPFATAICVQFASGDRRGGECGGRIKTRVPSYTAAVLTVCQCEAHGCARMLSMLLPAMSGAISSLSLEDELMGGQRLTDDAAHALLNGCSSAPLSSLSFEHVDFSAVRPWTLALIASFDRLEEVHLLSCVLPEGLLLRALAASLPTLRCLSVTDSSLVSDKLCSALARGAPNLEEMCIRGCRGVTAASLVPLLEAAGRRRGQQLTVRMEDTGFSSEHLERCMRSSLMPTGREWVATRMRMELGYATPALLLTHPDGKAILSGGLAPEEEAKVHEEIRWLRCGGALLGPSVDHDEDGDEDGSGQGEKWDCLVLTAMNEKQKRMFELQLEDVPWQKYARKCVVIQDPPGARAGSGGGTVWVLKENRKHAHFDADGRVLLIHSGGYSQRTPHLSNVGKVFMATPQDTTILQLKLHKLRKLLPALRAGILIAASDTLETIPRKIAPLREDVDCLLLMHRSPLKVAENHGVYVVDGSGELVRAMHTDRKSPVLAQLQAHEGAVREEEDADPWCYTDSAFFLSSKLATKLVDYVGNHAQIEICAYRDFLRPLGTEPEPLTDALNGASPDMVLWLCSLNACFNRCNTQLIDCGPGSFCHFGSIDECRRHFYSELGGRAIPIHSTWDYKTGADTIVEYCSFARRPYTVIGDRSIVSCCFAGQNRNHKEIVIPADVVVYSTPVERDGRKGWVTVVLGTADDVKRAFPVGAVLWSGTTLTDYEGTSLWEAPLFTMTPGAEKSLCQSLRKYKHRATDPEVIKCCGWSMADVALTHSESPWKRRRRQLITPIESDELLVQGARSLARRRRRRLERAVLQLQQLCRLLLRILAAVVASCSLVVQLWRAAEHNIRIFRL</sequence>
<dbReference type="InterPro" id="IPR048333">
    <property type="entry name" value="HA2_WH"/>
</dbReference>
<dbReference type="PROSITE" id="PS51192">
    <property type="entry name" value="HELICASE_ATP_BIND_1"/>
    <property type="match status" value="1"/>
</dbReference>
<dbReference type="GO" id="GO:0016772">
    <property type="term" value="F:transferase activity, transferring phosphorus-containing groups"/>
    <property type="evidence" value="ECO:0007669"/>
    <property type="project" value="InterPro"/>
</dbReference>
<feature type="compositionally biased region" description="Basic and acidic residues" evidence="12">
    <location>
        <begin position="186"/>
        <end position="221"/>
    </location>
</feature>
<protein>
    <recommendedName>
        <fullName evidence="1">RNA helicase</fullName>
        <ecNumber evidence="1">3.6.4.13</ecNumber>
    </recommendedName>
</protein>
<gene>
    <name evidence="13" type="primary">WBGene00093657</name>
</gene>
<comment type="catalytic activity">
    <reaction evidence="10">
        <text>ATP + H2O = ADP + phosphate + H(+)</text>
        <dbReference type="Rhea" id="RHEA:13065"/>
        <dbReference type="ChEBI" id="CHEBI:15377"/>
        <dbReference type="ChEBI" id="CHEBI:15378"/>
        <dbReference type="ChEBI" id="CHEBI:30616"/>
        <dbReference type="ChEBI" id="CHEBI:43474"/>
        <dbReference type="ChEBI" id="CHEBI:456216"/>
        <dbReference type="EC" id="3.6.4.13"/>
    </reaction>
</comment>
<dbReference type="InterPro" id="IPR007502">
    <property type="entry name" value="Helicase-assoc_dom"/>
</dbReference>
<feature type="region of interest" description="Disordered" evidence="12">
    <location>
        <begin position="1"/>
        <end position="227"/>
    </location>
</feature>
<keyword evidence="11" id="KW-0175">Coiled coil</keyword>
<evidence type="ECO:0000256" key="7">
    <source>
        <dbReference type="ARBA" id="ARBA00022840"/>
    </source>
</evidence>
<feature type="coiled-coil region" evidence="11">
    <location>
        <begin position="1197"/>
        <end position="1231"/>
    </location>
</feature>
<dbReference type="EC" id="3.6.4.13" evidence="1"/>
<dbReference type="PROSITE" id="PS51194">
    <property type="entry name" value="HELICASE_CTER"/>
    <property type="match status" value="1"/>
</dbReference>
<dbReference type="FunFam" id="3.40.50.300:FF:000145">
    <property type="entry name" value="probable ATP-dependent RNA helicase DHX40"/>
    <property type="match status" value="1"/>
</dbReference>
<dbReference type="InterPro" id="IPR012887">
    <property type="entry name" value="GDP_fucose_pyrophosphorylase"/>
</dbReference>
<dbReference type="GO" id="GO:0003723">
    <property type="term" value="F:RNA binding"/>
    <property type="evidence" value="ECO:0000318"/>
    <property type="project" value="GO_Central"/>
</dbReference>
<feature type="compositionally biased region" description="Basic and acidic residues" evidence="12">
    <location>
        <begin position="114"/>
        <end position="132"/>
    </location>
</feature>
<dbReference type="InterPro" id="IPR014001">
    <property type="entry name" value="Helicase_ATP-bd"/>
</dbReference>
<feature type="compositionally biased region" description="Basic and acidic residues" evidence="12">
    <location>
        <begin position="170"/>
        <end position="179"/>
    </location>
</feature>
<accession>A0A2A6CHS1</accession>
<name>A0A2A6CHS1_PRIPA</name>
<evidence type="ECO:0000313" key="14">
    <source>
        <dbReference type="Proteomes" id="UP000005239"/>
    </source>
</evidence>
<evidence type="ECO:0000256" key="2">
    <source>
        <dbReference type="ARBA" id="ARBA00022664"/>
    </source>
</evidence>
<evidence type="ECO:0000256" key="1">
    <source>
        <dbReference type="ARBA" id="ARBA00012552"/>
    </source>
</evidence>
<evidence type="ECO:0000256" key="4">
    <source>
        <dbReference type="ARBA" id="ARBA00022741"/>
    </source>
</evidence>
<keyword evidence="3" id="KW-0808">Transferase</keyword>
<dbReference type="PANTHER" id="PTHR18934">
    <property type="entry name" value="ATP-DEPENDENT RNA HELICASE"/>
    <property type="match status" value="1"/>
</dbReference>
<reference evidence="13" key="2">
    <citation type="submission" date="2022-06" db="UniProtKB">
        <authorList>
            <consortium name="EnsemblMetazoa"/>
        </authorList>
    </citation>
    <scope>IDENTIFICATION</scope>
    <source>
        <strain evidence="13">PS312</strain>
    </source>
</reference>
<dbReference type="InterPro" id="IPR008962">
    <property type="entry name" value="PapD-like_sf"/>
</dbReference>
<dbReference type="InterPro" id="IPR027417">
    <property type="entry name" value="P-loop_NTPase"/>
</dbReference>
<dbReference type="GO" id="GO:0034458">
    <property type="term" value="F:3'-5' RNA helicase activity"/>
    <property type="evidence" value="ECO:0000318"/>
    <property type="project" value="GO_Central"/>
</dbReference>
<dbReference type="GO" id="GO:0040022">
    <property type="term" value="P:feminization of hermaphroditic germ-line"/>
    <property type="evidence" value="ECO:0007669"/>
    <property type="project" value="UniProtKB-ARBA"/>
</dbReference>
<dbReference type="Pfam" id="PF21010">
    <property type="entry name" value="HA2_C"/>
    <property type="match status" value="1"/>
</dbReference>
<dbReference type="Pfam" id="PF00270">
    <property type="entry name" value="DEAD"/>
    <property type="match status" value="1"/>
</dbReference>
<dbReference type="Gene3D" id="1.20.120.1080">
    <property type="match status" value="1"/>
</dbReference>
<dbReference type="GO" id="GO:0000398">
    <property type="term" value="P:mRNA splicing, via spliceosome"/>
    <property type="evidence" value="ECO:0000318"/>
    <property type="project" value="GO_Central"/>
</dbReference>
<dbReference type="SUPFAM" id="SSF49354">
    <property type="entry name" value="PapD-like"/>
    <property type="match status" value="1"/>
</dbReference>
<dbReference type="InterPro" id="IPR011545">
    <property type="entry name" value="DEAD/DEAH_box_helicase_dom"/>
</dbReference>
<keyword evidence="6" id="KW-0347">Helicase</keyword>
<dbReference type="Gene3D" id="3.40.50.300">
    <property type="entry name" value="P-loop containing nucleotide triphosphate hydrolases"/>
    <property type="match status" value="3"/>
</dbReference>
<reference evidence="14" key="1">
    <citation type="journal article" date="2008" name="Nat. Genet.">
        <title>The Pristionchus pacificus genome provides a unique perspective on nematode lifestyle and parasitism.</title>
        <authorList>
            <person name="Dieterich C."/>
            <person name="Clifton S.W."/>
            <person name="Schuster L.N."/>
            <person name="Chinwalla A."/>
            <person name="Delehaunty K."/>
            <person name="Dinkelacker I."/>
            <person name="Fulton L."/>
            <person name="Fulton R."/>
            <person name="Godfrey J."/>
            <person name="Minx P."/>
            <person name="Mitreva M."/>
            <person name="Roeseler W."/>
            <person name="Tian H."/>
            <person name="Witte H."/>
            <person name="Yang S.P."/>
            <person name="Wilson R.K."/>
            <person name="Sommer R.J."/>
        </authorList>
    </citation>
    <scope>NUCLEOTIDE SEQUENCE [LARGE SCALE GENOMIC DNA]</scope>
    <source>
        <strain evidence="14">PS312</strain>
    </source>
</reference>
<evidence type="ECO:0000256" key="5">
    <source>
        <dbReference type="ARBA" id="ARBA00022801"/>
    </source>
</evidence>
<dbReference type="Gene3D" id="3.80.10.10">
    <property type="entry name" value="Ribonuclease Inhibitor"/>
    <property type="match status" value="1"/>
</dbReference>
<accession>A0A8R1Y8F1</accession>
<evidence type="ECO:0000313" key="13">
    <source>
        <dbReference type="EnsemblMetazoa" id="PPA04103.1"/>
    </source>
</evidence>
<keyword evidence="4" id="KW-0547">Nucleotide-binding</keyword>
<dbReference type="Pfam" id="PF07717">
    <property type="entry name" value="OB_NTP_bind"/>
    <property type="match status" value="1"/>
</dbReference>
<feature type="compositionally biased region" description="Basic and acidic residues" evidence="12">
    <location>
        <begin position="71"/>
        <end position="104"/>
    </location>
</feature>
<dbReference type="InterPro" id="IPR011709">
    <property type="entry name" value="DEAD-box_helicase_OB_fold"/>
</dbReference>
<keyword evidence="5" id="KW-0378">Hydrolase</keyword>
<evidence type="ECO:0000256" key="3">
    <source>
        <dbReference type="ARBA" id="ARBA00022679"/>
    </source>
</evidence>
<evidence type="ECO:0000256" key="11">
    <source>
        <dbReference type="SAM" id="Coils"/>
    </source>
</evidence>
<evidence type="ECO:0000256" key="8">
    <source>
        <dbReference type="ARBA" id="ARBA00023187"/>
    </source>
</evidence>
<keyword evidence="14" id="KW-1185">Reference proteome</keyword>
<dbReference type="InterPro" id="IPR002464">
    <property type="entry name" value="DNA/RNA_helicase_DEAH_CS"/>
</dbReference>
<dbReference type="SMART" id="SM00490">
    <property type="entry name" value="HELICc"/>
    <property type="match status" value="1"/>
</dbReference>
<dbReference type="Proteomes" id="UP000005239">
    <property type="component" value="Unassembled WGS sequence"/>
</dbReference>
<dbReference type="EnsemblMetazoa" id="PPA04103.1">
    <property type="protein sequence ID" value="PPA04103.1"/>
    <property type="gene ID" value="WBGene00093657"/>
</dbReference>
<evidence type="ECO:0000256" key="12">
    <source>
        <dbReference type="SAM" id="MobiDB-lite"/>
    </source>
</evidence>
<dbReference type="GO" id="GO:0042350">
    <property type="term" value="P:GDP-L-fucose biosynthetic process"/>
    <property type="evidence" value="ECO:0007669"/>
    <property type="project" value="UniProtKB-ARBA"/>
</dbReference>
<feature type="compositionally biased region" description="Basic and acidic residues" evidence="12">
    <location>
        <begin position="145"/>
        <end position="154"/>
    </location>
</feature>
<dbReference type="SUPFAM" id="SSF52047">
    <property type="entry name" value="RNI-like"/>
    <property type="match status" value="1"/>
</dbReference>
<keyword evidence="8" id="KW-0508">mRNA splicing</keyword>
<organism evidence="13 14">
    <name type="scientific">Pristionchus pacificus</name>
    <name type="common">Parasitic nematode worm</name>
    <dbReference type="NCBI Taxonomy" id="54126"/>
    <lineage>
        <taxon>Eukaryota</taxon>
        <taxon>Metazoa</taxon>
        <taxon>Ecdysozoa</taxon>
        <taxon>Nematoda</taxon>
        <taxon>Chromadorea</taxon>
        <taxon>Rhabditida</taxon>
        <taxon>Rhabditina</taxon>
        <taxon>Diplogasteromorpha</taxon>
        <taxon>Diplogasteroidea</taxon>
        <taxon>Neodiplogasteridae</taxon>
        <taxon>Pristionchus</taxon>
    </lineage>
</organism>
<evidence type="ECO:0000256" key="10">
    <source>
        <dbReference type="ARBA" id="ARBA00047984"/>
    </source>
</evidence>
<proteinExistence type="inferred from homology"/>
<comment type="similarity">
    <text evidence="9">Belongs to the DEAD box helicase family. DEAH subfamily. PRP16 sub-subfamily.</text>
</comment>
<dbReference type="FunFam" id="3.40.50.300:FF:000615">
    <property type="entry name" value="pre-mRNA-splicing factor ATP-dependent RNA helicase DEAH7"/>
    <property type="match status" value="1"/>
</dbReference>
<dbReference type="PROSITE" id="PS00690">
    <property type="entry name" value="DEAH_ATP_HELICASE"/>
    <property type="match status" value="1"/>
</dbReference>
<keyword evidence="7" id="KW-0067">ATP-binding</keyword>
<dbReference type="FunFam" id="1.20.120.1080:FF:000001">
    <property type="entry name" value="Pre-mRNA-splicing factor ATP-dependent RNA helicase"/>
    <property type="match status" value="1"/>
</dbReference>
<dbReference type="Pfam" id="PF07959">
    <property type="entry name" value="Fucose_pyrophosphorylase"/>
    <property type="match status" value="1"/>
</dbReference>
<dbReference type="SUPFAM" id="SSF52540">
    <property type="entry name" value="P-loop containing nucleoside triphosphate hydrolases"/>
    <property type="match status" value="1"/>
</dbReference>
<keyword evidence="2" id="KW-0507">mRNA processing</keyword>
<dbReference type="SMART" id="SM00847">
    <property type="entry name" value="HA2"/>
    <property type="match status" value="1"/>
</dbReference>
<feature type="compositionally biased region" description="Basic and acidic residues" evidence="12">
    <location>
        <begin position="46"/>
        <end position="61"/>
    </location>
</feature>
<evidence type="ECO:0000256" key="9">
    <source>
        <dbReference type="ARBA" id="ARBA00038040"/>
    </source>
</evidence>
<dbReference type="SMART" id="SM00487">
    <property type="entry name" value="DEXDc"/>
    <property type="match status" value="1"/>
</dbReference>
<dbReference type="GO" id="GO:0016787">
    <property type="term" value="F:hydrolase activity"/>
    <property type="evidence" value="ECO:0007669"/>
    <property type="project" value="UniProtKB-KW"/>
</dbReference>
<dbReference type="InterPro" id="IPR001650">
    <property type="entry name" value="Helicase_C-like"/>
</dbReference>
<dbReference type="PANTHER" id="PTHR18934:SF91">
    <property type="entry name" value="PRE-MRNA-SPLICING FACTOR ATP-DEPENDENT RNA HELICASE PRP16"/>
    <property type="match status" value="1"/>
</dbReference>
<dbReference type="CDD" id="cd18791">
    <property type="entry name" value="SF2_C_RHA"/>
    <property type="match status" value="1"/>
</dbReference>
<dbReference type="InterPro" id="IPR032675">
    <property type="entry name" value="LRR_dom_sf"/>
</dbReference>
<dbReference type="GO" id="GO:0005524">
    <property type="term" value="F:ATP binding"/>
    <property type="evidence" value="ECO:0007669"/>
    <property type="project" value="UniProtKB-KW"/>
</dbReference>
<dbReference type="GO" id="GO:0005681">
    <property type="term" value="C:spliceosomal complex"/>
    <property type="evidence" value="ECO:0000318"/>
    <property type="project" value="GO_Central"/>
</dbReference>